<feature type="transmembrane region" description="Helical" evidence="1">
    <location>
        <begin position="6"/>
        <end position="32"/>
    </location>
</feature>
<dbReference type="EMBL" id="BK015088">
    <property type="protein sequence ID" value="DAD90524.1"/>
    <property type="molecule type" value="Genomic_DNA"/>
</dbReference>
<protein>
    <submittedName>
        <fullName evidence="2">Uncharacterized protein</fullName>
    </submittedName>
</protein>
<proteinExistence type="predicted"/>
<organism evidence="2">
    <name type="scientific">Myoviridae sp. ctiBE32</name>
    <dbReference type="NCBI Taxonomy" id="2826685"/>
    <lineage>
        <taxon>Viruses</taxon>
        <taxon>Duplodnaviria</taxon>
        <taxon>Heunggongvirae</taxon>
        <taxon>Uroviricota</taxon>
        <taxon>Caudoviricetes</taxon>
    </lineage>
</organism>
<evidence type="ECO:0000256" key="1">
    <source>
        <dbReference type="SAM" id="Phobius"/>
    </source>
</evidence>
<reference evidence="2" key="1">
    <citation type="journal article" date="2021" name="Proc. Natl. Acad. Sci. U.S.A.">
        <title>A Catalog of Tens of Thousands of Viruses from Human Metagenomes Reveals Hidden Associations with Chronic Diseases.</title>
        <authorList>
            <person name="Tisza M.J."/>
            <person name="Buck C.B."/>
        </authorList>
    </citation>
    <scope>NUCLEOTIDE SEQUENCE</scope>
    <source>
        <strain evidence="2">CtiBE32</strain>
    </source>
</reference>
<keyword evidence="1" id="KW-0812">Transmembrane</keyword>
<name>A0A8S5N7Q0_9CAUD</name>
<sequence>MPYSDIFSIVIISTNINIIIIYLYCSSLACVFS</sequence>
<keyword evidence="1" id="KW-1133">Transmembrane helix</keyword>
<accession>A0A8S5N7Q0</accession>
<evidence type="ECO:0000313" key="2">
    <source>
        <dbReference type="EMBL" id="DAD90524.1"/>
    </source>
</evidence>
<keyword evidence="1" id="KW-0472">Membrane</keyword>